<sequence>MYRLLRDMLLALPLFMERDDDTLVLRRAASLKIPHHLAVVFLLPKPTPLSYGATWTLFYERRAQRKTNDALHDTLRLAVWCALLDTAEVSVYDPVGRLCDAFAPFAQHPEMLPDMVGNLPHGSCVGITVHVAGAHVAAPFSLYVPIADALLAEYRAKSKAERPQIRLNVLCRYDDKPRIVRAMSEARPLSLTPAAFHDALLAQGIMTCDPDMVAVCGGASQPLELHGFPGWAIRLSDLRYVLALLTQRAAVLHLARTMDRAPVPRYPEALCTLGATIRRIASL</sequence>
<protein>
    <recommendedName>
        <fullName evidence="3">Ditrans,polycis-polyprenyl diphosphate synthase ((2E,6E)-farnesyl diphosphate specific)</fullName>
    </recommendedName>
</protein>
<evidence type="ECO:0000313" key="1">
    <source>
        <dbReference type="EMBL" id="WFD45620.1"/>
    </source>
</evidence>
<organism evidence="1 2">
    <name type="scientific">Malassezia furfur</name>
    <name type="common">Pityriasis versicolor infection agent</name>
    <name type="synonym">Pityrosporum furfur</name>
    <dbReference type="NCBI Taxonomy" id="55194"/>
    <lineage>
        <taxon>Eukaryota</taxon>
        <taxon>Fungi</taxon>
        <taxon>Dikarya</taxon>
        <taxon>Basidiomycota</taxon>
        <taxon>Ustilaginomycotina</taxon>
        <taxon>Malasseziomycetes</taxon>
        <taxon>Malasseziales</taxon>
        <taxon>Malasseziaceae</taxon>
        <taxon>Malassezia</taxon>
    </lineage>
</organism>
<gene>
    <name evidence="1" type="ORF">GLX27_000242</name>
</gene>
<proteinExistence type="predicted"/>
<name>A0ABY8EMD1_MALFU</name>
<dbReference type="InterPro" id="IPR036424">
    <property type="entry name" value="UPP_synth-like_sf"/>
</dbReference>
<dbReference type="SUPFAM" id="SSF64005">
    <property type="entry name" value="Undecaprenyl diphosphate synthase"/>
    <property type="match status" value="1"/>
</dbReference>
<reference evidence="1 2" key="1">
    <citation type="journal article" date="2020" name="Elife">
        <title>Loss of centromere function drives karyotype evolution in closely related Malassezia species.</title>
        <authorList>
            <person name="Sankaranarayanan S.R."/>
            <person name="Ianiri G."/>
            <person name="Coelho M.A."/>
            <person name="Reza M.H."/>
            <person name="Thimmappa B.C."/>
            <person name="Ganguly P."/>
            <person name="Vadnala R.N."/>
            <person name="Sun S."/>
            <person name="Siddharthan R."/>
            <person name="Tellgren-Roth C."/>
            <person name="Dawson T.L."/>
            <person name="Heitman J."/>
            <person name="Sanyal K."/>
        </authorList>
    </citation>
    <scope>NUCLEOTIDE SEQUENCE [LARGE SCALE GENOMIC DNA]</scope>
    <source>
        <strain evidence="1">CBS14141</strain>
    </source>
</reference>
<dbReference type="Proteomes" id="UP000818624">
    <property type="component" value="Chromosome 1"/>
</dbReference>
<evidence type="ECO:0008006" key="3">
    <source>
        <dbReference type="Google" id="ProtNLM"/>
    </source>
</evidence>
<accession>A0ABY8EMD1</accession>
<keyword evidence="2" id="KW-1185">Reference proteome</keyword>
<dbReference type="EMBL" id="CP046234">
    <property type="protein sequence ID" value="WFD45620.1"/>
    <property type="molecule type" value="Genomic_DNA"/>
</dbReference>
<evidence type="ECO:0000313" key="2">
    <source>
        <dbReference type="Proteomes" id="UP000818624"/>
    </source>
</evidence>